<organism evidence="1 2">
    <name type="scientific">Trifolium medium</name>
    <dbReference type="NCBI Taxonomy" id="97028"/>
    <lineage>
        <taxon>Eukaryota</taxon>
        <taxon>Viridiplantae</taxon>
        <taxon>Streptophyta</taxon>
        <taxon>Embryophyta</taxon>
        <taxon>Tracheophyta</taxon>
        <taxon>Spermatophyta</taxon>
        <taxon>Magnoliopsida</taxon>
        <taxon>eudicotyledons</taxon>
        <taxon>Gunneridae</taxon>
        <taxon>Pentapetalae</taxon>
        <taxon>rosids</taxon>
        <taxon>fabids</taxon>
        <taxon>Fabales</taxon>
        <taxon>Fabaceae</taxon>
        <taxon>Papilionoideae</taxon>
        <taxon>50 kb inversion clade</taxon>
        <taxon>NPAAA clade</taxon>
        <taxon>Hologalegina</taxon>
        <taxon>IRL clade</taxon>
        <taxon>Trifolieae</taxon>
        <taxon>Trifolium</taxon>
    </lineage>
</organism>
<comment type="caution">
    <text evidence="1">The sequence shown here is derived from an EMBL/GenBank/DDBJ whole genome shotgun (WGS) entry which is preliminary data.</text>
</comment>
<dbReference type="AlphaFoldDB" id="A0A392M2E0"/>
<proteinExistence type="predicted"/>
<sequence length="22" mass="2267">MHIMLPATGEGVGWLAAAGVRE</sequence>
<evidence type="ECO:0000313" key="2">
    <source>
        <dbReference type="Proteomes" id="UP000265520"/>
    </source>
</evidence>
<reference evidence="1 2" key="1">
    <citation type="journal article" date="2018" name="Front. Plant Sci.">
        <title>Red Clover (Trifolium pratense) and Zigzag Clover (T. medium) - A Picture of Genomic Similarities and Differences.</title>
        <authorList>
            <person name="Dluhosova J."/>
            <person name="Istvanek J."/>
            <person name="Nedelnik J."/>
            <person name="Repkova J."/>
        </authorList>
    </citation>
    <scope>NUCLEOTIDE SEQUENCE [LARGE SCALE GENOMIC DNA]</scope>
    <source>
        <strain evidence="2">cv. 10/8</strain>
        <tissue evidence="1">Leaf</tissue>
    </source>
</reference>
<protein>
    <submittedName>
        <fullName evidence="1">Uncharacterized protein</fullName>
    </submittedName>
</protein>
<evidence type="ECO:0000313" key="1">
    <source>
        <dbReference type="EMBL" id="MCH81507.1"/>
    </source>
</evidence>
<dbReference type="EMBL" id="LXQA010002385">
    <property type="protein sequence ID" value="MCH81507.1"/>
    <property type="molecule type" value="Genomic_DNA"/>
</dbReference>
<gene>
    <name evidence="1" type="ORF">A2U01_0002296</name>
</gene>
<accession>A0A392M2E0</accession>
<keyword evidence="2" id="KW-1185">Reference proteome</keyword>
<dbReference type="Proteomes" id="UP000265520">
    <property type="component" value="Unassembled WGS sequence"/>
</dbReference>
<feature type="non-terminal residue" evidence="1">
    <location>
        <position position="22"/>
    </location>
</feature>
<name>A0A392M2E0_9FABA</name>